<organism evidence="1 2">
    <name type="scientific">Nocardiopsis sinuspersici</name>
    <dbReference type="NCBI Taxonomy" id="501010"/>
    <lineage>
        <taxon>Bacteria</taxon>
        <taxon>Bacillati</taxon>
        <taxon>Actinomycetota</taxon>
        <taxon>Actinomycetes</taxon>
        <taxon>Streptosporangiales</taxon>
        <taxon>Nocardiopsidaceae</taxon>
        <taxon>Nocardiopsis</taxon>
    </lineage>
</organism>
<name>A0A7Z0BMM9_9ACTN</name>
<reference evidence="1 2" key="1">
    <citation type="submission" date="2020-07" db="EMBL/GenBank/DDBJ databases">
        <title>Sequencing the genomes of 1000 actinobacteria strains.</title>
        <authorList>
            <person name="Klenk H.-P."/>
        </authorList>
    </citation>
    <scope>NUCLEOTIDE SEQUENCE [LARGE SCALE GENOMIC DNA]</scope>
    <source>
        <strain evidence="1 2">DSM 45278</strain>
    </source>
</reference>
<evidence type="ECO:0000313" key="1">
    <source>
        <dbReference type="EMBL" id="NYH54737.1"/>
    </source>
</evidence>
<proteinExistence type="predicted"/>
<comment type="caution">
    <text evidence="1">The sequence shown here is derived from an EMBL/GenBank/DDBJ whole genome shotgun (WGS) entry which is preliminary data.</text>
</comment>
<dbReference type="Proteomes" id="UP000584931">
    <property type="component" value="Unassembled WGS sequence"/>
</dbReference>
<dbReference type="AlphaFoldDB" id="A0A7Z0BMM9"/>
<sequence length="55" mass="5785">MPVNRKTSSGKKVFLYESDSPDGDDLLGADVVDGTSAALTFDNDGALYDLDYGPA</sequence>
<gene>
    <name evidence="1" type="ORF">HNR06_004326</name>
</gene>
<dbReference type="EMBL" id="JACCHL010000001">
    <property type="protein sequence ID" value="NYH54737.1"/>
    <property type="molecule type" value="Genomic_DNA"/>
</dbReference>
<evidence type="ECO:0000313" key="2">
    <source>
        <dbReference type="Proteomes" id="UP000584931"/>
    </source>
</evidence>
<protein>
    <submittedName>
        <fullName evidence="1">Uncharacterized protein</fullName>
    </submittedName>
</protein>
<accession>A0A7Z0BMM9</accession>